<evidence type="ECO:0008006" key="3">
    <source>
        <dbReference type="Google" id="ProtNLM"/>
    </source>
</evidence>
<protein>
    <recommendedName>
        <fullName evidence="3">Cation transporter</fullName>
    </recommendedName>
</protein>
<dbReference type="Pfam" id="PF19991">
    <property type="entry name" value="HMA_2"/>
    <property type="match status" value="1"/>
</dbReference>
<dbReference type="Proteomes" id="UP000194798">
    <property type="component" value="Unassembled WGS sequence"/>
</dbReference>
<gene>
    <name evidence="1" type="ORF">TPSD3_04850</name>
</gene>
<dbReference type="AlphaFoldDB" id="A0A251XA19"/>
<dbReference type="EMBL" id="MSLT01000007">
    <property type="protein sequence ID" value="OUD15029.1"/>
    <property type="molecule type" value="Genomic_DNA"/>
</dbReference>
<evidence type="ECO:0000313" key="2">
    <source>
        <dbReference type="Proteomes" id="UP000194798"/>
    </source>
</evidence>
<comment type="caution">
    <text evidence="1">The sequence shown here is derived from an EMBL/GenBank/DDBJ whole genome shotgun (WGS) entry which is preliminary data.</text>
</comment>
<sequence>MTTYFHVVHHIHGRIRLRLSPSVLQHPIAKQADTLVQRVRSIRGILDVRINLVVGSIVIEYDPDWIAPQLWEQWIKEYEPQLDVNGLIERWQASLAVRDVVLSS</sequence>
<proteinExistence type="predicted"/>
<dbReference type="RefSeq" id="WP_086487467.1">
    <property type="nucleotide sequence ID" value="NZ_MSLT01000007.1"/>
</dbReference>
<dbReference type="OrthoDB" id="9131875at2"/>
<organism evidence="1 2">
    <name type="scientific">Thioflexithrix psekupsensis</name>
    <dbReference type="NCBI Taxonomy" id="1570016"/>
    <lineage>
        <taxon>Bacteria</taxon>
        <taxon>Pseudomonadati</taxon>
        <taxon>Pseudomonadota</taxon>
        <taxon>Gammaproteobacteria</taxon>
        <taxon>Thiotrichales</taxon>
        <taxon>Thioflexithrix</taxon>
    </lineage>
</organism>
<evidence type="ECO:0000313" key="1">
    <source>
        <dbReference type="EMBL" id="OUD15029.1"/>
    </source>
</evidence>
<accession>A0A251XA19</accession>
<reference evidence="1 2" key="1">
    <citation type="submission" date="2016-12" db="EMBL/GenBank/DDBJ databases">
        <title>Thioflexothrix psekupsii D3 genome sequencing and assembly.</title>
        <authorList>
            <person name="Fomenkov A."/>
            <person name="Vincze T."/>
            <person name="Grabovich M."/>
            <person name="Anton B.P."/>
            <person name="Dubinina G."/>
            <person name="Orlova M."/>
            <person name="Belousova E."/>
            <person name="Roberts R.J."/>
        </authorList>
    </citation>
    <scope>NUCLEOTIDE SEQUENCE [LARGE SCALE GENOMIC DNA]</scope>
    <source>
        <strain evidence="1">D3</strain>
    </source>
</reference>
<keyword evidence="2" id="KW-1185">Reference proteome</keyword>
<name>A0A251XA19_9GAMM</name>